<dbReference type="InterPro" id="IPR011006">
    <property type="entry name" value="CheY-like_superfamily"/>
</dbReference>
<reference evidence="7 8" key="1">
    <citation type="submission" date="2018-11" db="EMBL/GenBank/DDBJ databases">
        <title>Genome sequencing of Paenibacillus lentus DSM25539(T).</title>
        <authorList>
            <person name="Kook J.-K."/>
            <person name="Park S.-N."/>
            <person name="Lim Y.K."/>
        </authorList>
    </citation>
    <scope>NUCLEOTIDE SEQUENCE [LARGE SCALE GENOMIC DNA]</scope>
    <source>
        <strain evidence="7 8">DSM 25539</strain>
    </source>
</reference>
<evidence type="ECO:0000256" key="1">
    <source>
        <dbReference type="ARBA" id="ARBA00023015"/>
    </source>
</evidence>
<dbReference type="OrthoDB" id="342399at2"/>
<evidence type="ECO:0000313" key="7">
    <source>
        <dbReference type="EMBL" id="AZK46630.1"/>
    </source>
</evidence>
<keyword evidence="1" id="KW-0805">Transcription regulation</keyword>
<dbReference type="SUPFAM" id="SSF46689">
    <property type="entry name" value="Homeodomain-like"/>
    <property type="match status" value="2"/>
</dbReference>
<keyword evidence="2 7" id="KW-0238">DNA-binding</keyword>
<dbReference type="GO" id="GO:0043565">
    <property type="term" value="F:sequence-specific DNA binding"/>
    <property type="evidence" value="ECO:0007669"/>
    <property type="project" value="InterPro"/>
</dbReference>
<keyword evidence="8" id="KW-1185">Reference proteome</keyword>
<protein>
    <submittedName>
        <fullName evidence="7">DNA-binding response regulator</fullName>
    </submittedName>
</protein>
<dbReference type="PANTHER" id="PTHR43280">
    <property type="entry name" value="ARAC-FAMILY TRANSCRIPTIONAL REGULATOR"/>
    <property type="match status" value="1"/>
</dbReference>
<dbReference type="CDD" id="cd17536">
    <property type="entry name" value="REC_YesN-like"/>
    <property type="match status" value="1"/>
</dbReference>
<dbReference type="AlphaFoldDB" id="A0A3Q8SB86"/>
<evidence type="ECO:0000256" key="2">
    <source>
        <dbReference type="ARBA" id="ARBA00023125"/>
    </source>
</evidence>
<keyword evidence="4" id="KW-0597">Phosphoprotein</keyword>
<dbReference type="PROSITE" id="PS50110">
    <property type="entry name" value="RESPONSE_REGULATORY"/>
    <property type="match status" value="1"/>
</dbReference>
<dbReference type="GO" id="GO:0000160">
    <property type="term" value="P:phosphorelay signal transduction system"/>
    <property type="evidence" value="ECO:0007669"/>
    <property type="project" value="InterPro"/>
</dbReference>
<proteinExistence type="predicted"/>
<evidence type="ECO:0000313" key="8">
    <source>
        <dbReference type="Proteomes" id="UP000273145"/>
    </source>
</evidence>
<dbReference type="Gene3D" id="3.40.50.2300">
    <property type="match status" value="1"/>
</dbReference>
<dbReference type="SUPFAM" id="SSF52172">
    <property type="entry name" value="CheY-like"/>
    <property type="match status" value="1"/>
</dbReference>
<dbReference type="Gene3D" id="1.10.10.60">
    <property type="entry name" value="Homeodomain-like"/>
    <property type="match status" value="2"/>
</dbReference>
<evidence type="ECO:0000259" key="5">
    <source>
        <dbReference type="PROSITE" id="PS01124"/>
    </source>
</evidence>
<evidence type="ECO:0000259" key="6">
    <source>
        <dbReference type="PROSITE" id="PS50110"/>
    </source>
</evidence>
<dbReference type="SMART" id="SM00448">
    <property type="entry name" value="REC"/>
    <property type="match status" value="1"/>
</dbReference>
<evidence type="ECO:0000256" key="4">
    <source>
        <dbReference type="PROSITE-ProRule" id="PRU00169"/>
    </source>
</evidence>
<dbReference type="Pfam" id="PF00072">
    <property type="entry name" value="Response_reg"/>
    <property type="match status" value="1"/>
</dbReference>
<dbReference type="SMART" id="SM00342">
    <property type="entry name" value="HTH_ARAC"/>
    <property type="match status" value="1"/>
</dbReference>
<dbReference type="InterPro" id="IPR020449">
    <property type="entry name" value="Tscrpt_reg_AraC-type_HTH"/>
</dbReference>
<name>A0A3Q8SB86_9BACL</name>
<gene>
    <name evidence="7" type="ORF">EIM92_11095</name>
</gene>
<dbReference type="RefSeq" id="WP_125082682.1">
    <property type="nucleotide sequence ID" value="NZ_CP034248.1"/>
</dbReference>
<feature type="modified residue" description="4-aspartylphosphate" evidence="4">
    <location>
        <position position="61"/>
    </location>
</feature>
<dbReference type="InterPro" id="IPR009057">
    <property type="entry name" value="Homeodomain-like_sf"/>
</dbReference>
<organism evidence="7 8">
    <name type="scientific">Paenibacillus lentus</name>
    <dbReference type="NCBI Taxonomy" id="1338368"/>
    <lineage>
        <taxon>Bacteria</taxon>
        <taxon>Bacillati</taxon>
        <taxon>Bacillota</taxon>
        <taxon>Bacilli</taxon>
        <taxon>Bacillales</taxon>
        <taxon>Paenibacillaceae</taxon>
        <taxon>Paenibacillus</taxon>
    </lineage>
</organism>
<keyword evidence="3" id="KW-0804">Transcription</keyword>
<dbReference type="PANTHER" id="PTHR43280:SF28">
    <property type="entry name" value="HTH-TYPE TRANSCRIPTIONAL ACTIVATOR RHAS"/>
    <property type="match status" value="1"/>
</dbReference>
<dbReference type="GO" id="GO:0003700">
    <property type="term" value="F:DNA-binding transcription factor activity"/>
    <property type="evidence" value="ECO:0007669"/>
    <property type="project" value="InterPro"/>
</dbReference>
<sequence>MEERSANYRVMIVDDEAILRTGMLHLCNWSEYGIEIVAQASNGLEALQYIEEVHPHVVITDIVMPIMDGVEFAKIMGKEHPEVKIVVLSSYSEFNYVREVFKYGVTDYLLKPKVSATELISLIQSLCSGLDLSLQDYGSTKNDPSLLLGQWLGSHYSPIEEDKHNETILEELREHFKSELFVIAKASTSLLLSRTNYTQSQLELRLIELTAEHLSGLDHALVFLKSECLLLVNYESHQSVEVLSALKRFSIQARQALSYISFVLSDAFGDLQQIKEEHTRLTPYLGKLLYFTEKNLVPVDEILMQSEKVDFNQEHFTAALRSFSIDEASVLLETLFSEITTSMAYDEYSLKRLCQNLIYTAMSTLEQLKQPVAELSSSKLKLFKTIDLAFHINELEGIMLRFLQDLKSILPRSDQQPSPILQQIYAYVHENYANDISLSEMADKLHLNYSYLSSYFKQRTNENLTSYINRVRTDKAKELLLDCKLSVSEISRLTGFSDHNYFSKVFKKMTGMTPVEYRNQISQ</sequence>
<feature type="domain" description="Response regulatory" evidence="6">
    <location>
        <begin position="9"/>
        <end position="126"/>
    </location>
</feature>
<dbReference type="InterPro" id="IPR001789">
    <property type="entry name" value="Sig_transdc_resp-reg_receiver"/>
</dbReference>
<feature type="domain" description="HTH araC/xylS-type" evidence="5">
    <location>
        <begin position="422"/>
        <end position="520"/>
    </location>
</feature>
<dbReference type="Pfam" id="PF12833">
    <property type="entry name" value="HTH_18"/>
    <property type="match status" value="1"/>
</dbReference>
<accession>A0A3Q8SB86</accession>
<dbReference type="PRINTS" id="PR00032">
    <property type="entry name" value="HTHARAC"/>
</dbReference>
<dbReference type="PROSITE" id="PS01124">
    <property type="entry name" value="HTH_ARAC_FAMILY_2"/>
    <property type="match status" value="1"/>
</dbReference>
<dbReference type="KEGG" id="plen:EIM92_11095"/>
<dbReference type="EMBL" id="CP034248">
    <property type="protein sequence ID" value="AZK46630.1"/>
    <property type="molecule type" value="Genomic_DNA"/>
</dbReference>
<dbReference type="InterPro" id="IPR018060">
    <property type="entry name" value="HTH_AraC"/>
</dbReference>
<evidence type="ECO:0000256" key="3">
    <source>
        <dbReference type="ARBA" id="ARBA00023163"/>
    </source>
</evidence>
<dbReference type="Proteomes" id="UP000273145">
    <property type="component" value="Chromosome"/>
</dbReference>